<proteinExistence type="predicted"/>
<name>A0A2G9NNL5_AQUCT</name>
<dbReference type="Proteomes" id="UP000228934">
    <property type="component" value="Unassembled WGS sequence"/>
</dbReference>
<evidence type="ECO:0000313" key="1">
    <source>
        <dbReference type="EMBL" id="PIN92657.1"/>
    </source>
</evidence>
<keyword evidence="2" id="KW-1185">Reference proteome</keyword>
<evidence type="ECO:0000313" key="2">
    <source>
        <dbReference type="Proteomes" id="UP000228934"/>
    </source>
</evidence>
<organism evidence="1 2">
    <name type="scientific">Aquarana catesbeiana</name>
    <name type="common">American bullfrog</name>
    <name type="synonym">Rana catesbeiana</name>
    <dbReference type="NCBI Taxonomy" id="8400"/>
    <lineage>
        <taxon>Eukaryota</taxon>
        <taxon>Metazoa</taxon>
        <taxon>Chordata</taxon>
        <taxon>Craniata</taxon>
        <taxon>Vertebrata</taxon>
        <taxon>Euteleostomi</taxon>
        <taxon>Amphibia</taxon>
        <taxon>Batrachia</taxon>
        <taxon>Anura</taxon>
        <taxon>Neobatrachia</taxon>
        <taxon>Ranoidea</taxon>
        <taxon>Ranidae</taxon>
        <taxon>Aquarana</taxon>
    </lineage>
</organism>
<sequence length="34" mass="3893">MSRDFRKFEHSLLKLPPFSKLEAIGRGPLIVLPV</sequence>
<reference evidence="2" key="1">
    <citation type="journal article" date="2017" name="Nat. Commun.">
        <title>The North American bullfrog draft genome provides insight into hormonal regulation of long noncoding RNA.</title>
        <authorList>
            <person name="Hammond S.A."/>
            <person name="Warren R.L."/>
            <person name="Vandervalk B.P."/>
            <person name="Kucuk E."/>
            <person name="Khan H."/>
            <person name="Gibb E.A."/>
            <person name="Pandoh P."/>
            <person name="Kirk H."/>
            <person name="Zhao Y."/>
            <person name="Jones M."/>
            <person name="Mungall A.J."/>
            <person name="Coope R."/>
            <person name="Pleasance S."/>
            <person name="Moore R.A."/>
            <person name="Holt R.A."/>
            <person name="Round J.M."/>
            <person name="Ohora S."/>
            <person name="Walle B.V."/>
            <person name="Veldhoen N."/>
            <person name="Helbing C.C."/>
            <person name="Birol I."/>
        </authorList>
    </citation>
    <scope>NUCLEOTIDE SEQUENCE [LARGE SCALE GENOMIC DNA]</scope>
</reference>
<accession>A0A2G9NNL5</accession>
<dbReference type="AlphaFoldDB" id="A0A2G9NNL5"/>
<dbReference type="EMBL" id="KV922760">
    <property type="protein sequence ID" value="PIN92657.1"/>
    <property type="molecule type" value="Genomic_DNA"/>
</dbReference>
<protein>
    <submittedName>
        <fullName evidence="1">Uncharacterized protein</fullName>
    </submittedName>
</protein>
<gene>
    <name evidence="1" type="ORF">AB205_0135870</name>
</gene>